<name>A0A7W7HUI4_9ACTN</name>
<reference evidence="1 2" key="1">
    <citation type="submission" date="2020-08" db="EMBL/GenBank/DDBJ databases">
        <title>Sequencing the genomes of 1000 actinobacteria strains.</title>
        <authorList>
            <person name="Klenk H.-P."/>
        </authorList>
    </citation>
    <scope>NUCLEOTIDE SEQUENCE [LARGE SCALE GENOMIC DNA]</scope>
    <source>
        <strain evidence="1 2">DSM 43149</strain>
    </source>
</reference>
<dbReference type="EMBL" id="JACHNH010000001">
    <property type="protein sequence ID" value="MBB4761022.1"/>
    <property type="molecule type" value="Genomic_DNA"/>
</dbReference>
<protein>
    <submittedName>
        <fullName evidence="1">Putative damage-inducible protein DinB</fullName>
    </submittedName>
</protein>
<dbReference type="Pfam" id="PF04978">
    <property type="entry name" value="MST"/>
    <property type="match status" value="1"/>
</dbReference>
<gene>
    <name evidence="1" type="ORF">BJ971_001578</name>
</gene>
<evidence type="ECO:0000313" key="1">
    <source>
        <dbReference type="EMBL" id="MBB4761022.1"/>
    </source>
</evidence>
<comment type="caution">
    <text evidence="1">The sequence shown here is derived from an EMBL/GenBank/DDBJ whole genome shotgun (WGS) entry which is preliminary data.</text>
</comment>
<dbReference type="Proteomes" id="UP000578112">
    <property type="component" value="Unassembled WGS sequence"/>
</dbReference>
<organism evidence="1 2">
    <name type="scientific">Actinoplanes digitatis</name>
    <dbReference type="NCBI Taxonomy" id="1868"/>
    <lineage>
        <taxon>Bacteria</taxon>
        <taxon>Bacillati</taxon>
        <taxon>Actinomycetota</taxon>
        <taxon>Actinomycetes</taxon>
        <taxon>Micromonosporales</taxon>
        <taxon>Micromonosporaceae</taxon>
        <taxon>Actinoplanes</taxon>
    </lineage>
</organism>
<dbReference type="InterPro" id="IPR034660">
    <property type="entry name" value="DinB/YfiT-like"/>
</dbReference>
<dbReference type="SUPFAM" id="SSF109854">
    <property type="entry name" value="DinB/YfiT-like putative metalloenzymes"/>
    <property type="match status" value="1"/>
</dbReference>
<sequence length="164" mass="18106">MIESQRERVPLNDGGELDTALAFLAFARSCVLKKLSGLDEEQVRRRLVVSGTTLLGLVQHLVDAERYWFGYTLAGDPRYAEVTFDMVVAPERSVDQVIADYRTAIAESDAHIRAAGGPEARTANPVNDEPRTLRWVLAHVTGETVRHAGHADILRELIDGVTGR</sequence>
<dbReference type="RefSeq" id="WP_184991184.1">
    <property type="nucleotide sequence ID" value="NZ_BOMK01000037.1"/>
</dbReference>
<dbReference type="InterPro" id="IPR007061">
    <property type="entry name" value="MST-like"/>
</dbReference>
<keyword evidence="2" id="KW-1185">Reference proteome</keyword>
<accession>A0A7W7HUI4</accession>
<dbReference type="AlphaFoldDB" id="A0A7W7HUI4"/>
<dbReference type="Gene3D" id="1.20.120.450">
    <property type="entry name" value="dinb family like domain"/>
    <property type="match status" value="1"/>
</dbReference>
<proteinExistence type="predicted"/>
<evidence type="ECO:0000313" key="2">
    <source>
        <dbReference type="Proteomes" id="UP000578112"/>
    </source>
</evidence>